<dbReference type="Gene3D" id="3.30.70.1020">
    <property type="entry name" value="Trehalose-6-phosphate phosphatase related protein, domain 2"/>
    <property type="match status" value="1"/>
</dbReference>
<dbReference type="FunFam" id="3.30.70.1020:FF:000004">
    <property type="entry name" value="Trehalose 6-phosphate phosphatase"/>
    <property type="match status" value="1"/>
</dbReference>
<dbReference type="GO" id="GO:0004805">
    <property type="term" value="F:trehalose-phosphatase activity"/>
    <property type="evidence" value="ECO:0007669"/>
    <property type="project" value="UniProtKB-EC"/>
</dbReference>
<dbReference type="InterPro" id="IPR003337">
    <property type="entry name" value="Trehalose_PPase"/>
</dbReference>
<dbReference type="InterPro" id="IPR023214">
    <property type="entry name" value="HAD_sf"/>
</dbReference>
<comment type="cofactor">
    <cofactor evidence="2 8">
        <name>a divalent metal cation</name>
        <dbReference type="ChEBI" id="CHEBI:60240"/>
    </cofactor>
</comment>
<comment type="caution">
    <text evidence="9">The sequence shown here is derived from an EMBL/GenBank/DDBJ whole genome shotgun (WGS) entry which is preliminary data.</text>
</comment>
<dbReference type="AlphaFoldDB" id="A0AAD5D0L3"/>
<dbReference type="NCBIfam" id="TIGR01484">
    <property type="entry name" value="HAD-SF-IIB"/>
    <property type="match status" value="1"/>
</dbReference>
<dbReference type="InterPro" id="IPR006379">
    <property type="entry name" value="HAD-SF_hydro_IIB"/>
</dbReference>
<gene>
    <name evidence="9" type="ORF">M8C21_025268</name>
</gene>
<evidence type="ECO:0000256" key="8">
    <source>
        <dbReference type="RuleBase" id="RU361117"/>
    </source>
</evidence>
<keyword evidence="5 8" id="KW-0378">Hydrolase</keyword>
<evidence type="ECO:0000256" key="6">
    <source>
        <dbReference type="ARBA" id="ARBA00023016"/>
    </source>
</evidence>
<keyword evidence="6" id="KW-0346">Stress response</keyword>
<dbReference type="PANTHER" id="PTHR43768:SF27">
    <property type="entry name" value="TREHALOSE-PHOSPHATE PHOSPHATASE A"/>
    <property type="match status" value="1"/>
</dbReference>
<sequence>MDLKSNHGCRILTDPIPITKPRLQFHDSLLPLSSSEVFSHGPFLTIPWNKPGLLDDVLSTSWLDDMKSSSPRHMIKYNGNEFSTNDVDAAYHNWMLNYPSALTSIEHIMNNAKGKRIALFLDYDGTLSPIVDNPDHAFMSNAMRAAVRNVAKYIPTAIISGRSREKVRKFVGLKELYYAGSHGMDIMGPVQCSADHTTEIKEGNLYQPASEFLSMINEVFVSLVKITKNIKGAKVENNKFCVSVHYRNVDEKSWKTVAEYVQDTLKHYPRLRLTHGRMVLEIRPVLKWDKGKAVEFLLESLGLGSCDDVLPIYVGDDRTDEDAFKFLREGDRGYGILVTPAPKESSAYYSLRDPSEVLHPKGGIAPPFAYHLVMQALQAS</sequence>
<comment type="pathway">
    <text evidence="3 8">Glycan biosynthesis; trehalose biosynthesis.</text>
</comment>
<dbReference type="CDD" id="cd01627">
    <property type="entry name" value="HAD_TPP"/>
    <property type="match status" value="1"/>
</dbReference>
<evidence type="ECO:0000256" key="1">
    <source>
        <dbReference type="ARBA" id="ARBA00000500"/>
    </source>
</evidence>
<evidence type="ECO:0000256" key="7">
    <source>
        <dbReference type="ARBA" id="ARBA00025274"/>
    </source>
</evidence>
<comment type="similarity">
    <text evidence="4 8">Belongs to the trehalose phosphatase family.</text>
</comment>
<reference evidence="9" key="1">
    <citation type="submission" date="2022-06" db="EMBL/GenBank/DDBJ databases">
        <title>Uncovering the hologenomic basis of an extraordinary plant invasion.</title>
        <authorList>
            <person name="Bieker V.C."/>
            <person name="Martin M.D."/>
            <person name="Gilbert T."/>
            <person name="Hodgins K."/>
            <person name="Battlay P."/>
            <person name="Petersen B."/>
            <person name="Wilson J."/>
        </authorList>
    </citation>
    <scope>NUCLEOTIDE SEQUENCE</scope>
    <source>
        <strain evidence="9">AA19_3_7</strain>
        <tissue evidence="9">Leaf</tissue>
    </source>
</reference>
<comment type="function">
    <text evidence="7">Removes the phosphate from trehalose 6-phosphate to produce free trehalose. Trehalose accumulation in plant may improve abiotic stress tolerance.</text>
</comment>
<evidence type="ECO:0000313" key="9">
    <source>
        <dbReference type="EMBL" id="KAI7750862.1"/>
    </source>
</evidence>
<dbReference type="InterPro" id="IPR044651">
    <property type="entry name" value="OTSB-like"/>
</dbReference>
<dbReference type="NCBIfam" id="TIGR00685">
    <property type="entry name" value="T6PP"/>
    <property type="match status" value="1"/>
</dbReference>
<protein>
    <recommendedName>
        <fullName evidence="8">Trehalose 6-phosphate phosphatase</fullName>
        <ecNumber evidence="8">3.1.3.12</ecNumber>
    </recommendedName>
</protein>
<dbReference type="FunFam" id="3.40.50.1000:FF:000073">
    <property type="entry name" value="Trehalose 6-phosphate phosphatase"/>
    <property type="match status" value="1"/>
</dbReference>
<dbReference type="Gene3D" id="3.40.50.1000">
    <property type="entry name" value="HAD superfamily/HAD-like"/>
    <property type="match status" value="1"/>
</dbReference>
<accession>A0AAD5D0L3</accession>
<dbReference type="EC" id="3.1.3.12" evidence="8"/>
<evidence type="ECO:0000256" key="5">
    <source>
        <dbReference type="ARBA" id="ARBA00022801"/>
    </source>
</evidence>
<dbReference type="SUPFAM" id="SSF56784">
    <property type="entry name" value="HAD-like"/>
    <property type="match status" value="1"/>
</dbReference>
<comment type="catalytic activity">
    <reaction evidence="1 8">
        <text>alpha,alpha-trehalose 6-phosphate + H2O = alpha,alpha-trehalose + phosphate</text>
        <dbReference type="Rhea" id="RHEA:23420"/>
        <dbReference type="ChEBI" id="CHEBI:15377"/>
        <dbReference type="ChEBI" id="CHEBI:16551"/>
        <dbReference type="ChEBI" id="CHEBI:43474"/>
        <dbReference type="ChEBI" id="CHEBI:58429"/>
        <dbReference type="EC" id="3.1.3.12"/>
    </reaction>
</comment>
<name>A0AAD5D0L3_AMBAR</name>
<evidence type="ECO:0000256" key="3">
    <source>
        <dbReference type="ARBA" id="ARBA00005199"/>
    </source>
</evidence>
<evidence type="ECO:0000313" key="10">
    <source>
        <dbReference type="Proteomes" id="UP001206925"/>
    </source>
</evidence>
<dbReference type="InterPro" id="IPR036412">
    <property type="entry name" value="HAD-like_sf"/>
</dbReference>
<evidence type="ECO:0000256" key="4">
    <source>
        <dbReference type="ARBA" id="ARBA00008770"/>
    </source>
</evidence>
<proteinExistence type="inferred from homology"/>
<keyword evidence="10" id="KW-1185">Reference proteome</keyword>
<dbReference type="PANTHER" id="PTHR43768">
    <property type="entry name" value="TREHALOSE 6-PHOSPHATE PHOSPHATASE"/>
    <property type="match status" value="1"/>
</dbReference>
<dbReference type="Proteomes" id="UP001206925">
    <property type="component" value="Unassembled WGS sequence"/>
</dbReference>
<evidence type="ECO:0000256" key="2">
    <source>
        <dbReference type="ARBA" id="ARBA00001968"/>
    </source>
</evidence>
<organism evidence="9 10">
    <name type="scientific">Ambrosia artemisiifolia</name>
    <name type="common">Common ragweed</name>
    <dbReference type="NCBI Taxonomy" id="4212"/>
    <lineage>
        <taxon>Eukaryota</taxon>
        <taxon>Viridiplantae</taxon>
        <taxon>Streptophyta</taxon>
        <taxon>Embryophyta</taxon>
        <taxon>Tracheophyta</taxon>
        <taxon>Spermatophyta</taxon>
        <taxon>Magnoliopsida</taxon>
        <taxon>eudicotyledons</taxon>
        <taxon>Gunneridae</taxon>
        <taxon>Pentapetalae</taxon>
        <taxon>asterids</taxon>
        <taxon>campanulids</taxon>
        <taxon>Asterales</taxon>
        <taxon>Asteraceae</taxon>
        <taxon>Asteroideae</taxon>
        <taxon>Heliantheae alliance</taxon>
        <taxon>Heliantheae</taxon>
        <taxon>Ambrosia</taxon>
    </lineage>
</organism>
<dbReference type="Pfam" id="PF02358">
    <property type="entry name" value="Trehalose_PPase"/>
    <property type="match status" value="1"/>
</dbReference>
<dbReference type="GO" id="GO:0005992">
    <property type="term" value="P:trehalose biosynthetic process"/>
    <property type="evidence" value="ECO:0007669"/>
    <property type="project" value="InterPro"/>
</dbReference>
<dbReference type="EMBL" id="JAMZMK010006074">
    <property type="protein sequence ID" value="KAI7750862.1"/>
    <property type="molecule type" value="Genomic_DNA"/>
</dbReference>